<evidence type="ECO:0000256" key="1">
    <source>
        <dbReference type="SAM" id="MobiDB-lite"/>
    </source>
</evidence>
<organism evidence="2 3">
    <name type="scientific">Gordonia phage Sixama</name>
    <dbReference type="NCBI Taxonomy" id="2653271"/>
    <lineage>
        <taxon>Viruses</taxon>
        <taxon>Duplodnaviria</taxon>
        <taxon>Heunggongvirae</taxon>
        <taxon>Uroviricota</taxon>
        <taxon>Caudoviricetes</taxon>
        <taxon>Sixamavirus</taxon>
        <taxon>Sixamavirus sixama</taxon>
    </lineage>
</organism>
<dbReference type="Proteomes" id="UP000400849">
    <property type="component" value="Segment"/>
</dbReference>
<accession>A0A5Q2F5F4</accession>
<sequence>MGQIFKPKWRDDPMRWEITSGTIFNILDNAARDEAQFEEGLFPTDIIIELTRLSRKYAEVDSHEIAVDAALVLTSTPAVMALISALAGVKKAGASKSLTERGTLMYTETGRIALTDYGHEELKRIYAEFSKRVGVDIDRKSVDMNEPLLKWQPAEGWGITKEENDRLPPKRETRSRLTYRQWLTMIFKESRVYVAAQEDLMAARPTKPGTPEHEKRERAIKSRHAQIKHVRTFAKLVLSGGPESVWMGKPLVPKDIHNDVESFFAAGKPGFNSQIVEASSLAWELWETDTVSLSEYAEIREWTELKIAEERTFSEDALAALPAGPPKDSGDRPVVYKKASNRNEEASQKLIQQYDPLGVNQPMDFAASRMAQQIADPGKFAQINPDGTLAHVRCDYTYGSDVRDPGYVSHSRKAGTRCGNIAVSGNTRCEMHGGLHASPAETRSMIVASQIQAFALSGQAMATIADIMINGQNETTRLRAAETILNRSGVIEGAEVDVRDARKEAAAGETSAKDVVMDRLRKLAQYEQADRDREEKAKQDLDNEVIEGTVVEDGDEKSA</sequence>
<keyword evidence="3" id="KW-1185">Reference proteome</keyword>
<dbReference type="GeneID" id="77924341"/>
<gene>
    <name evidence="2" type="primary">174</name>
    <name evidence="2" type="ORF">SEA_SIXAMA_174</name>
</gene>
<dbReference type="EMBL" id="MN484601">
    <property type="protein sequence ID" value="QGF20324.1"/>
    <property type="molecule type" value="Genomic_DNA"/>
</dbReference>
<feature type="compositionally biased region" description="Acidic residues" evidence="1">
    <location>
        <begin position="542"/>
        <end position="559"/>
    </location>
</feature>
<reference evidence="2 3" key="1">
    <citation type="submission" date="2019-09" db="EMBL/GenBank/DDBJ databases">
        <authorList>
            <person name="Christie C.A."/>
            <person name="Diallo A.S."/>
            <person name="Dixon Z."/>
            <person name="McIntosh P.M."/>
            <person name="Murthy K.H."/>
            <person name="Rosen M.G."/>
            <person name="Simpson L.M."/>
            <person name="Koustas K."/>
            <person name="Fogarty M.P."/>
            <person name="Molloy S.D."/>
            <person name="Garlena R.A."/>
            <person name="Russell D.A."/>
            <person name="Pope W.H."/>
            <person name="Jacobs-Sera D."/>
            <person name="Hatfull G.F."/>
        </authorList>
    </citation>
    <scope>NUCLEOTIDE SEQUENCE [LARGE SCALE GENOMIC DNA]</scope>
</reference>
<name>A0A5Q2F5F4_9CAUD</name>
<protein>
    <submittedName>
        <fullName evidence="2">Uncharacterized protein</fullName>
    </submittedName>
</protein>
<evidence type="ECO:0000313" key="2">
    <source>
        <dbReference type="EMBL" id="QGF20324.1"/>
    </source>
</evidence>
<proteinExistence type="predicted"/>
<dbReference type="KEGG" id="vg:77924341"/>
<evidence type="ECO:0000313" key="3">
    <source>
        <dbReference type="Proteomes" id="UP000400849"/>
    </source>
</evidence>
<dbReference type="RefSeq" id="YP_010648854.1">
    <property type="nucleotide sequence ID" value="NC_070762.1"/>
</dbReference>
<feature type="region of interest" description="Disordered" evidence="1">
    <location>
        <begin position="527"/>
        <end position="559"/>
    </location>
</feature>
<feature type="compositionally biased region" description="Basic and acidic residues" evidence="1">
    <location>
        <begin position="528"/>
        <end position="541"/>
    </location>
</feature>